<evidence type="ECO:0000313" key="6">
    <source>
        <dbReference type="Proteomes" id="UP000767238"/>
    </source>
</evidence>
<reference evidence="5" key="1">
    <citation type="journal article" date="2021" name="J Fungi (Basel)">
        <title>Virulence traits and population genomics of the black yeast Aureobasidium melanogenum.</title>
        <authorList>
            <person name="Cernosa A."/>
            <person name="Sun X."/>
            <person name="Gostincar C."/>
            <person name="Fang C."/>
            <person name="Gunde-Cimerman N."/>
            <person name="Song Z."/>
        </authorList>
    </citation>
    <scope>NUCLEOTIDE SEQUENCE</scope>
    <source>
        <strain evidence="5">EXF-8016</strain>
    </source>
</reference>
<dbReference type="AlphaFoldDB" id="A0A9P8G6Z5"/>
<feature type="compositionally biased region" description="Polar residues" evidence="2">
    <location>
        <begin position="615"/>
        <end position="628"/>
    </location>
</feature>
<dbReference type="InterPro" id="IPR010610">
    <property type="entry name" value="EryCIII-like_C"/>
</dbReference>
<dbReference type="EMBL" id="JAHFYH010000172">
    <property type="protein sequence ID" value="KAH0210390.1"/>
    <property type="molecule type" value="Genomic_DNA"/>
</dbReference>
<dbReference type="PANTHER" id="PTHR48050">
    <property type="entry name" value="STEROL 3-BETA-GLUCOSYLTRANSFERASE"/>
    <property type="match status" value="1"/>
</dbReference>
<reference evidence="5" key="2">
    <citation type="submission" date="2021-08" db="EMBL/GenBank/DDBJ databases">
        <authorList>
            <person name="Gostincar C."/>
            <person name="Sun X."/>
            <person name="Song Z."/>
            <person name="Gunde-Cimerman N."/>
        </authorList>
    </citation>
    <scope>NUCLEOTIDE SEQUENCE</scope>
    <source>
        <strain evidence="5">EXF-8016</strain>
    </source>
</reference>
<feature type="compositionally biased region" description="Basic and acidic residues" evidence="2">
    <location>
        <begin position="642"/>
        <end position="656"/>
    </location>
</feature>
<dbReference type="InterPro" id="IPR004276">
    <property type="entry name" value="GlycoTrans_28_N"/>
</dbReference>
<dbReference type="Proteomes" id="UP000767238">
    <property type="component" value="Unassembled WGS sequence"/>
</dbReference>
<dbReference type="FunFam" id="3.40.50.2000:FF:000009">
    <property type="entry name" value="Sterol 3-beta-glucosyltransferase UGT80A2"/>
    <property type="match status" value="1"/>
</dbReference>
<evidence type="ECO:0000256" key="1">
    <source>
        <dbReference type="ARBA" id="ARBA00022679"/>
    </source>
</evidence>
<dbReference type="FunFam" id="3.40.50.2000:FF:000100">
    <property type="entry name" value="Glycosyltransferase family 1 protein"/>
    <property type="match status" value="1"/>
</dbReference>
<proteinExistence type="predicted"/>
<feature type="non-terminal residue" evidence="5">
    <location>
        <position position="714"/>
    </location>
</feature>
<sequence>MSYDDREADEAVPPYLCKDAALKDDGRIDVELDSRLGRTLSTLVRLPPDDGSLASQPPRYIRYTTPEDFPLRLNIVIHVVGSRGDVQPFVALGSELQKYGHRVRLATHGMFEKFVHDAGLEFYSIGGDPGDLMSYMVKNPGLIPSMQSLRAGEISRKREMIMEMLGGCWNSCTEADPLTEQPFVANAIIANPPSFAHIHCAEALGIPVHLVFTMPWTATSSFPHPLANISGSRTTDMKVANYLSYILVECMTWQGLGDVINIWRKGIGLEPVPNTEGPLLASTLSIPFTYCWSPALIPKPVDWAANIDVSGFFFRELPDYTPSDDLRAFLDAGAPPVYIGFGSIILDDSVAMSSLIQEAVSACGLRAIISRGWSGLDGPVRSDIFWLGDCPHEWLFQHVSTVVHHGGAGTAACGLRNARPTVIVPFFGDQPFWGDMVAAAGAGPAPIPHKTLNSQMLSEALRFCQKDEVKTAAATIAGKMKHENGVRNAVMSFLNNLPVEDMQCDFLHDQPASWSLKVGKNVTKISILAAEILVKESGVNPRNLKVYRPHPIVIENRRWDPATGLTSSLVATSVDLAGAVGGIFLKPAQEYRRGRSRSKRPKSRQSDDCDHARSQSKVTKSSGDSISTGEDFPLLAQSDPNLEPRLHQDETQDRSHHMAVAGSMALASGKSLGKVVPTFYKAVLVDWPLAMTEGFRGMPRLWGEEVKDYGKVTD</sequence>
<dbReference type="InterPro" id="IPR050426">
    <property type="entry name" value="Glycosyltransferase_28"/>
</dbReference>
<comment type="caution">
    <text evidence="5">The sequence shown here is derived from an EMBL/GenBank/DDBJ whole genome shotgun (WGS) entry which is preliminary data.</text>
</comment>
<organism evidence="5 6">
    <name type="scientific">Aureobasidium melanogenum</name>
    <name type="common">Aureobasidium pullulans var. melanogenum</name>
    <dbReference type="NCBI Taxonomy" id="46634"/>
    <lineage>
        <taxon>Eukaryota</taxon>
        <taxon>Fungi</taxon>
        <taxon>Dikarya</taxon>
        <taxon>Ascomycota</taxon>
        <taxon>Pezizomycotina</taxon>
        <taxon>Dothideomycetes</taxon>
        <taxon>Dothideomycetidae</taxon>
        <taxon>Dothideales</taxon>
        <taxon>Saccotheciaceae</taxon>
        <taxon>Aureobasidium</taxon>
    </lineage>
</organism>
<dbReference type="Pfam" id="PF06722">
    <property type="entry name" value="EryCIII-like_C"/>
    <property type="match status" value="1"/>
</dbReference>
<feature type="domain" description="Erythromycin biosynthesis protein CIII-like C-terminal" evidence="4">
    <location>
        <begin position="391"/>
        <end position="475"/>
    </location>
</feature>
<dbReference type="GO" id="GO:0005975">
    <property type="term" value="P:carbohydrate metabolic process"/>
    <property type="evidence" value="ECO:0007669"/>
    <property type="project" value="InterPro"/>
</dbReference>
<dbReference type="PANTHER" id="PTHR48050:SF27">
    <property type="entry name" value="GLUCOSYLTRANSFERASE, PUTATIVE (AFU_ORTHOLOGUE AFUA_7G04880)-RELATED"/>
    <property type="match status" value="1"/>
</dbReference>
<dbReference type="SUPFAM" id="SSF53756">
    <property type="entry name" value="UDP-Glycosyltransferase/glycogen phosphorylase"/>
    <property type="match status" value="1"/>
</dbReference>
<dbReference type="GO" id="GO:0016906">
    <property type="term" value="F:sterol 3-beta-glucosyltransferase activity"/>
    <property type="evidence" value="ECO:0007669"/>
    <property type="project" value="UniProtKB-ARBA"/>
</dbReference>
<accession>A0A9P8G6Z5</accession>
<dbReference type="Pfam" id="PF03033">
    <property type="entry name" value="Glyco_transf_28"/>
    <property type="match status" value="1"/>
</dbReference>
<evidence type="ECO:0000256" key="2">
    <source>
        <dbReference type="SAM" id="MobiDB-lite"/>
    </source>
</evidence>
<keyword evidence="1" id="KW-0808">Transferase</keyword>
<feature type="domain" description="Glycosyltransferase family 28 N-terminal" evidence="3">
    <location>
        <begin position="75"/>
        <end position="222"/>
    </location>
</feature>
<evidence type="ECO:0000259" key="4">
    <source>
        <dbReference type="Pfam" id="PF06722"/>
    </source>
</evidence>
<feature type="compositionally biased region" description="Basic and acidic residues" evidence="2">
    <location>
        <begin position="604"/>
        <end position="613"/>
    </location>
</feature>
<evidence type="ECO:0000313" key="5">
    <source>
        <dbReference type="EMBL" id="KAH0210390.1"/>
    </source>
</evidence>
<feature type="region of interest" description="Disordered" evidence="2">
    <location>
        <begin position="591"/>
        <end position="657"/>
    </location>
</feature>
<evidence type="ECO:0000259" key="3">
    <source>
        <dbReference type="Pfam" id="PF03033"/>
    </source>
</evidence>
<gene>
    <name evidence="5" type="ORF">KCV03_g10063</name>
</gene>
<dbReference type="InterPro" id="IPR002213">
    <property type="entry name" value="UDP_glucos_trans"/>
</dbReference>
<name>A0A9P8G6Z5_AURME</name>
<dbReference type="Gene3D" id="3.40.50.2000">
    <property type="entry name" value="Glycogen Phosphorylase B"/>
    <property type="match status" value="2"/>
</dbReference>
<feature type="compositionally biased region" description="Basic residues" evidence="2">
    <location>
        <begin position="594"/>
        <end position="603"/>
    </location>
</feature>
<protein>
    <submittedName>
        <fullName evidence="5">UDP-Glycosyltransferase/glycogen phosphorylase</fullName>
    </submittedName>
</protein>
<dbReference type="CDD" id="cd03784">
    <property type="entry name" value="GT1_Gtf-like"/>
    <property type="match status" value="1"/>
</dbReference>